<protein>
    <recommendedName>
        <fullName evidence="4">Replication restart protein PriB</fullName>
    </recommendedName>
</protein>
<dbReference type="EMBL" id="AP022345">
    <property type="protein sequence ID" value="BBU68846.1"/>
    <property type="molecule type" value="Genomic_DNA"/>
</dbReference>
<evidence type="ECO:0000256" key="2">
    <source>
        <dbReference type="ARBA" id="ARBA00022705"/>
    </source>
</evidence>
<dbReference type="Gene3D" id="2.40.50.140">
    <property type="entry name" value="Nucleic acid-binding proteins"/>
    <property type="match status" value="1"/>
</dbReference>
<accession>A0A679I331</accession>
<dbReference type="InterPro" id="IPR000424">
    <property type="entry name" value="Primosome_PriB/ssb"/>
</dbReference>
<dbReference type="AlphaFoldDB" id="A0A679I331"/>
<evidence type="ECO:0000313" key="6">
    <source>
        <dbReference type="Proteomes" id="UP000463961"/>
    </source>
</evidence>
<dbReference type="NCBIfam" id="TIGR04418">
    <property type="entry name" value="PriB_gamma"/>
    <property type="match status" value="1"/>
</dbReference>
<dbReference type="Proteomes" id="UP000463961">
    <property type="component" value="Chromosome"/>
</dbReference>
<reference evidence="6" key="1">
    <citation type="submission" date="2020-01" db="EMBL/GenBank/DDBJ databases">
        <title>Phosphoaccumulans saitamaens gen. nov., sp. nov., a polyphosphate accumulating bacterium isolated from surface river water.</title>
        <authorList>
            <person name="Watanabe K."/>
            <person name="Suda W."/>
        </authorList>
    </citation>
    <scope>NUCLEOTIDE SEQUENCE [LARGE SCALE GENOMIC DNA]</scope>
    <source>
        <strain evidence="6">ICHIAU1</strain>
    </source>
</reference>
<keyword evidence="1 4" id="KW-0639">Primosome</keyword>
<dbReference type="GO" id="GO:0003697">
    <property type="term" value="F:single-stranded DNA binding"/>
    <property type="evidence" value="ECO:0007669"/>
    <property type="project" value="UniProtKB-UniRule"/>
</dbReference>
<dbReference type="InterPro" id="IPR023646">
    <property type="entry name" value="Prisomal_replication_PriB"/>
</dbReference>
<comment type="similarity">
    <text evidence="4">Belongs to the PriB family.</text>
</comment>
<evidence type="ECO:0000256" key="4">
    <source>
        <dbReference type="HAMAP-Rule" id="MF_00720"/>
    </source>
</evidence>
<evidence type="ECO:0000256" key="3">
    <source>
        <dbReference type="ARBA" id="ARBA00023125"/>
    </source>
</evidence>
<dbReference type="Pfam" id="PF22657">
    <property type="entry name" value="SSB_1"/>
    <property type="match status" value="1"/>
</dbReference>
<evidence type="ECO:0000256" key="1">
    <source>
        <dbReference type="ARBA" id="ARBA00022515"/>
    </source>
</evidence>
<dbReference type="GO" id="GO:0006269">
    <property type="term" value="P:DNA replication, synthesis of primer"/>
    <property type="evidence" value="ECO:0007669"/>
    <property type="project" value="UniProtKB-KW"/>
</dbReference>
<organism evidence="5 6">
    <name type="scientific">Fluviibacter phosphoraccumulans</name>
    <dbReference type="NCBI Taxonomy" id="1751046"/>
    <lineage>
        <taxon>Bacteria</taxon>
        <taxon>Pseudomonadati</taxon>
        <taxon>Pseudomonadota</taxon>
        <taxon>Betaproteobacteria</taxon>
        <taxon>Rhodocyclales</taxon>
        <taxon>Fluviibacteraceae</taxon>
        <taxon>Fluviibacter</taxon>
    </lineage>
</organism>
<keyword evidence="6" id="KW-1185">Reference proteome</keyword>
<comment type="subunit">
    <text evidence="4">Homodimer. Interacts with PriA and DnaT. Component of the replication restart primosome. Primosome assembly occurs via a 'hand-off' mechanism. PriA binds to replication forks, subsequently PriB then DnaT bind; DnaT then displaces ssDNA to generate the helicase loading substrate.</text>
</comment>
<dbReference type="PROSITE" id="PS50935">
    <property type="entry name" value="SSB"/>
    <property type="match status" value="1"/>
</dbReference>
<dbReference type="PIRSF" id="PIRSF003135">
    <property type="entry name" value="Primosomal_n"/>
    <property type="match status" value="1"/>
</dbReference>
<sequence length="100" mass="10739">MTINRVQLSGQILSVQPIRYTPAGIPVTEASLGHHSEQQEAGLKRQVTCEVSVKALGSLAHQLAAAQTGTCLTATGFLATKSLKSRQLILHLESIEFQET</sequence>
<dbReference type="RefSeq" id="WP_242451456.1">
    <property type="nucleotide sequence ID" value="NZ_AP019011.1"/>
</dbReference>
<dbReference type="SUPFAM" id="SSF50249">
    <property type="entry name" value="Nucleic acid-binding proteins"/>
    <property type="match status" value="1"/>
</dbReference>
<proteinExistence type="inferred from homology"/>
<evidence type="ECO:0000313" key="5">
    <source>
        <dbReference type="EMBL" id="BBU68846.1"/>
    </source>
</evidence>
<comment type="function">
    <text evidence="4">Involved in the restart of stalled replication forks, which reloads the replicative helicase on sites other than the origin of replication; the PriA-PriB pathway is the major replication restart pathway. During primosome assembly it facilitates complex formation between PriA and DnaT on DNA; stabilizes PriA on DNA. Stimulates the DNA unwinding activity of PriA helicase.</text>
</comment>
<gene>
    <name evidence="4 5" type="primary">priB</name>
    <name evidence="5" type="ORF">ICHIAU1_11290</name>
</gene>
<name>A0A679I331_9RHOO</name>
<keyword evidence="3 4" id="KW-0238">DNA-binding</keyword>
<dbReference type="HAMAP" id="MF_00720">
    <property type="entry name" value="PriB"/>
    <property type="match status" value="1"/>
</dbReference>
<dbReference type="InterPro" id="IPR012340">
    <property type="entry name" value="NA-bd_OB-fold"/>
</dbReference>
<dbReference type="GO" id="GO:1990077">
    <property type="term" value="C:primosome complex"/>
    <property type="evidence" value="ECO:0007669"/>
    <property type="project" value="UniProtKB-UniRule"/>
</dbReference>
<keyword evidence="2 4" id="KW-0235">DNA replication</keyword>